<dbReference type="InterPro" id="IPR003650">
    <property type="entry name" value="Orange_dom"/>
</dbReference>
<dbReference type="Pfam" id="PF07527">
    <property type="entry name" value="Hairy_orange"/>
    <property type="match status" value="1"/>
</dbReference>
<accession>A0A8T2JRS9</accession>
<dbReference type="Gene3D" id="6.10.250.980">
    <property type="match status" value="1"/>
</dbReference>
<dbReference type="GO" id="GO:0003677">
    <property type="term" value="F:DNA binding"/>
    <property type="evidence" value="ECO:0007669"/>
    <property type="project" value="InterPro"/>
</dbReference>
<dbReference type="SUPFAM" id="SSF158457">
    <property type="entry name" value="Orange domain-like"/>
    <property type="match status" value="1"/>
</dbReference>
<proteinExistence type="predicted"/>
<dbReference type="AlphaFoldDB" id="A0A8T2JRS9"/>
<evidence type="ECO:0000313" key="2">
    <source>
        <dbReference type="EMBL" id="KAG8445126.1"/>
    </source>
</evidence>
<dbReference type="Proteomes" id="UP000812440">
    <property type="component" value="Chromosome 5"/>
</dbReference>
<feature type="domain" description="Orange" evidence="1">
    <location>
        <begin position="28"/>
        <end position="62"/>
    </location>
</feature>
<dbReference type="EMBL" id="JAACNH010000004">
    <property type="protein sequence ID" value="KAG8445126.1"/>
    <property type="molecule type" value="Genomic_DNA"/>
</dbReference>
<protein>
    <recommendedName>
        <fullName evidence="1">Orange domain-containing protein</fullName>
    </recommendedName>
</protein>
<dbReference type="SMART" id="SM00511">
    <property type="entry name" value="ORANGE"/>
    <property type="match status" value="1"/>
</dbReference>
<reference evidence="2" key="1">
    <citation type="thesis" date="2020" institute="ProQuest LLC" country="789 East Eisenhower Parkway, Ann Arbor, MI, USA">
        <title>Comparative Genomics and Chromosome Evolution.</title>
        <authorList>
            <person name="Mudd A.B."/>
        </authorList>
    </citation>
    <scope>NUCLEOTIDE SEQUENCE</scope>
    <source>
        <strain evidence="2">Female2</strain>
        <tissue evidence="2">Blood</tissue>
    </source>
</reference>
<keyword evidence="3" id="KW-1185">Reference proteome</keyword>
<evidence type="ECO:0000313" key="3">
    <source>
        <dbReference type="Proteomes" id="UP000812440"/>
    </source>
</evidence>
<gene>
    <name evidence="2" type="ORF">GDO86_010046</name>
</gene>
<dbReference type="PROSITE" id="PS51054">
    <property type="entry name" value="ORANGE"/>
    <property type="match status" value="1"/>
</dbReference>
<name>A0A8T2JRS9_9PIPI</name>
<dbReference type="OrthoDB" id="6085656at2759"/>
<evidence type="ECO:0000259" key="1">
    <source>
        <dbReference type="PROSITE" id="PS51054"/>
    </source>
</evidence>
<dbReference type="GO" id="GO:0006355">
    <property type="term" value="P:regulation of DNA-templated transcription"/>
    <property type="evidence" value="ECO:0007669"/>
    <property type="project" value="InterPro"/>
</dbReference>
<sequence length="119" mass="12850">MTGEAPQEPAAGTMTAALSTDPTVMGKYRAGFSECMNEVTRSFPPAKGSVNTDVRTRMLGHLANCMNQINTMNYLLSNRFYSCSLHPAFGQSFGQLPGGAPQSSPAPYLGCLVRWAFHK</sequence>
<organism evidence="2 3">
    <name type="scientific">Hymenochirus boettgeri</name>
    <name type="common">Congo dwarf clawed frog</name>
    <dbReference type="NCBI Taxonomy" id="247094"/>
    <lineage>
        <taxon>Eukaryota</taxon>
        <taxon>Metazoa</taxon>
        <taxon>Chordata</taxon>
        <taxon>Craniata</taxon>
        <taxon>Vertebrata</taxon>
        <taxon>Euteleostomi</taxon>
        <taxon>Amphibia</taxon>
        <taxon>Batrachia</taxon>
        <taxon>Anura</taxon>
        <taxon>Pipoidea</taxon>
        <taxon>Pipidae</taxon>
        <taxon>Pipinae</taxon>
        <taxon>Hymenochirus</taxon>
    </lineage>
</organism>
<comment type="caution">
    <text evidence="2">The sequence shown here is derived from an EMBL/GenBank/DDBJ whole genome shotgun (WGS) entry which is preliminary data.</text>
</comment>